<evidence type="ECO:0000313" key="5">
    <source>
        <dbReference type="Proteomes" id="UP001242368"/>
    </source>
</evidence>
<dbReference type="PANTHER" id="PTHR42901">
    <property type="entry name" value="ALCOHOL DEHYDROGENASE"/>
    <property type="match status" value="1"/>
</dbReference>
<dbReference type="Pfam" id="PF00106">
    <property type="entry name" value="adh_short"/>
    <property type="match status" value="1"/>
</dbReference>
<comment type="caution">
    <text evidence="4">The sequence shown here is derived from an EMBL/GenBank/DDBJ whole genome shotgun (WGS) entry which is preliminary data.</text>
</comment>
<accession>A0ABT8CSE4</accession>
<dbReference type="PANTHER" id="PTHR42901:SF1">
    <property type="entry name" value="ALCOHOL DEHYDROGENASE"/>
    <property type="match status" value="1"/>
</dbReference>
<keyword evidence="2" id="KW-0560">Oxidoreductase</keyword>
<dbReference type="PRINTS" id="PR00080">
    <property type="entry name" value="SDRFAMILY"/>
</dbReference>
<proteinExistence type="inferred from homology"/>
<organism evidence="4 5">
    <name type="scientific">Paenimyroides ceti</name>
    <dbReference type="NCBI Taxonomy" id="395087"/>
    <lineage>
        <taxon>Bacteria</taxon>
        <taxon>Pseudomonadati</taxon>
        <taxon>Bacteroidota</taxon>
        <taxon>Flavobacteriia</taxon>
        <taxon>Flavobacteriales</taxon>
        <taxon>Flavobacteriaceae</taxon>
        <taxon>Paenimyroides</taxon>
    </lineage>
</organism>
<dbReference type="SUPFAM" id="SSF51735">
    <property type="entry name" value="NAD(P)-binding Rossmann-fold domains"/>
    <property type="match status" value="1"/>
</dbReference>
<comment type="similarity">
    <text evidence="1 3">Belongs to the short-chain dehydrogenases/reductases (SDR) family.</text>
</comment>
<dbReference type="EMBL" id="JAUFQU010000001">
    <property type="protein sequence ID" value="MDN3707418.1"/>
    <property type="molecule type" value="Genomic_DNA"/>
</dbReference>
<evidence type="ECO:0000256" key="3">
    <source>
        <dbReference type="RuleBase" id="RU000363"/>
    </source>
</evidence>
<protein>
    <submittedName>
        <fullName evidence="4">SDR family NAD(P)-dependent oxidoreductase</fullName>
    </submittedName>
</protein>
<name>A0ABT8CSE4_9FLAO</name>
<dbReference type="Proteomes" id="UP001242368">
    <property type="component" value="Unassembled WGS sequence"/>
</dbReference>
<dbReference type="Gene3D" id="3.40.50.720">
    <property type="entry name" value="NAD(P)-binding Rossmann-like Domain"/>
    <property type="match status" value="1"/>
</dbReference>
<evidence type="ECO:0000313" key="4">
    <source>
        <dbReference type="EMBL" id="MDN3707418.1"/>
    </source>
</evidence>
<dbReference type="PROSITE" id="PS00061">
    <property type="entry name" value="ADH_SHORT"/>
    <property type="match status" value="1"/>
</dbReference>
<dbReference type="InterPro" id="IPR036291">
    <property type="entry name" value="NAD(P)-bd_dom_sf"/>
</dbReference>
<evidence type="ECO:0000256" key="1">
    <source>
        <dbReference type="ARBA" id="ARBA00006484"/>
    </source>
</evidence>
<sequence length="248" mass="26771">MKTIVITGATSGIGYATAKALAPNNRLIICGRRTEKLHTLAAELEGIAEVHIASFDVTDKKEVFKAFENLPEPFRTIDVLINNAGNAHGLASFQDADLEDLENMIDINVKGIIFVTKACLPQLTKSANPHIINISSIAGKQAYANGTTYCASKWAVEALTKGMRLDFLPLGIKVTSIAPGAVETDFSLVRFKGDKERAAKVYEGYTPLTAEDVASTIAFTVTQPEHIQLADITILPKAQADISTILRK</sequence>
<dbReference type="InterPro" id="IPR002347">
    <property type="entry name" value="SDR_fam"/>
</dbReference>
<reference evidence="5" key="1">
    <citation type="journal article" date="2019" name="Int. J. Syst. Evol. Microbiol.">
        <title>The Global Catalogue of Microorganisms (GCM) 10K type strain sequencing project: providing services to taxonomists for standard genome sequencing and annotation.</title>
        <authorList>
            <consortium name="The Broad Institute Genomics Platform"/>
            <consortium name="The Broad Institute Genome Sequencing Center for Infectious Disease"/>
            <person name="Wu L."/>
            <person name="Ma J."/>
        </authorList>
    </citation>
    <scope>NUCLEOTIDE SEQUENCE [LARGE SCALE GENOMIC DNA]</scope>
    <source>
        <strain evidence="5">CECT 7184</strain>
    </source>
</reference>
<gene>
    <name evidence="4" type="ORF">QW060_09780</name>
</gene>
<dbReference type="RefSeq" id="WP_290363392.1">
    <property type="nucleotide sequence ID" value="NZ_JAUFQU010000001.1"/>
</dbReference>
<dbReference type="InterPro" id="IPR020904">
    <property type="entry name" value="Sc_DH/Rdtase_CS"/>
</dbReference>
<evidence type="ECO:0000256" key="2">
    <source>
        <dbReference type="ARBA" id="ARBA00023002"/>
    </source>
</evidence>
<keyword evidence="5" id="KW-1185">Reference proteome</keyword>
<dbReference type="PRINTS" id="PR00081">
    <property type="entry name" value="GDHRDH"/>
</dbReference>